<name>D0LBC7_GORB4</name>
<dbReference type="AlphaFoldDB" id="D0LBC7"/>
<dbReference type="HOGENOM" id="CLU_106235_0_0_11"/>
<evidence type="ECO:0000259" key="2">
    <source>
        <dbReference type="Pfam" id="PF05305"/>
    </source>
</evidence>
<organism evidence="3 4">
    <name type="scientific">Gordonia bronchialis (strain ATCC 25592 / DSM 43247 / BCRC 13721 / JCM 3198 / KCTC 3076 / NBRC 16047 / NCTC 10667)</name>
    <name type="common">Rhodococcus bronchialis</name>
    <dbReference type="NCBI Taxonomy" id="526226"/>
    <lineage>
        <taxon>Bacteria</taxon>
        <taxon>Bacillati</taxon>
        <taxon>Actinomycetota</taxon>
        <taxon>Actinomycetes</taxon>
        <taxon>Mycobacteriales</taxon>
        <taxon>Gordoniaceae</taxon>
        <taxon>Gordonia</taxon>
    </lineage>
</organism>
<dbReference type="STRING" id="526226.Gbro_0211"/>
<reference evidence="3 4" key="2">
    <citation type="journal article" date="2010" name="Stand. Genomic Sci.">
        <title>Complete genome sequence of Gordonia bronchialis type strain (3410).</title>
        <authorList>
            <person name="Ivanova N."/>
            <person name="Sikorski J."/>
            <person name="Jando M."/>
            <person name="Lapidus A."/>
            <person name="Nolan M."/>
            <person name="Lucas S."/>
            <person name="Del Rio T.G."/>
            <person name="Tice H."/>
            <person name="Copeland A."/>
            <person name="Cheng J.F."/>
            <person name="Chen F."/>
            <person name="Bruce D."/>
            <person name="Goodwin L."/>
            <person name="Pitluck S."/>
            <person name="Mavromatis K."/>
            <person name="Ovchinnikova G."/>
            <person name="Pati A."/>
            <person name="Chen A."/>
            <person name="Palaniappan K."/>
            <person name="Land M."/>
            <person name="Hauser L."/>
            <person name="Chang Y.J."/>
            <person name="Jeffries C.D."/>
            <person name="Chain P."/>
            <person name="Saunders E."/>
            <person name="Han C."/>
            <person name="Detter J.C."/>
            <person name="Brettin T."/>
            <person name="Rohde M."/>
            <person name="Goker M."/>
            <person name="Bristow J."/>
            <person name="Eisen J.A."/>
            <person name="Markowitz V."/>
            <person name="Hugenholtz P."/>
            <person name="Klenk H.P."/>
            <person name="Kyrpides N.C."/>
        </authorList>
    </citation>
    <scope>NUCLEOTIDE SEQUENCE [LARGE SCALE GENOMIC DNA]</scope>
    <source>
        <strain evidence="4">ATCC 25592 / DSM 43247 / BCRC 13721 / JCM 3198 / KCTC 3076 / NBRC 16047 / NCTC 10667</strain>
    </source>
</reference>
<dbReference type="InterPro" id="IPR007969">
    <property type="entry name" value="DUF732"/>
</dbReference>
<reference evidence="4" key="1">
    <citation type="submission" date="2009-10" db="EMBL/GenBank/DDBJ databases">
        <title>The complete chromosome of Gordonia bronchialis DSM 43247.</title>
        <authorList>
            <consortium name="US DOE Joint Genome Institute (JGI-PGF)"/>
            <person name="Lucas S."/>
            <person name="Copeland A."/>
            <person name="Lapidus A."/>
            <person name="Glavina del Rio T."/>
            <person name="Dalin E."/>
            <person name="Tice H."/>
            <person name="Bruce D."/>
            <person name="Goodwin L."/>
            <person name="Pitluck S."/>
            <person name="Kyrpides N."/>
            <person name="Mavromatis K."/>
            <person name="Ivanova N."/>
            <person name="Ovchinnikova G."/>
            <person name="Saunders E."/>
            <person name="Brettin T."/>
            <person name="Detter J.C."/>
            <person name="Han C."/>
            <person name="Larimer F."/>
            <person name="Land M."/>
            <person name="Hauser L."/>
            <person name="Markowitz V."/>
            <person name="Cheng J.-F."/>
            <person name="Hugenholtz P."/>
            <person name="Woyke T."/>
            <person name="Wu D."/>
            <person name="Jando M."/>
            <person name="Schneider S."/>
            <person name="Goeker M."/>
            <person name="Klenk H.-P."/>
            <person name="Eisen J.A."/>
        </authorList>
    </citation>
    <scope>NUCLEOTIDE SEQUENCE [LARGE SCALE GENOMIC DNA]</scope>
    <source>
        <strain evidence="4">ATCC 25592 / DSM 43247 / BCRC 13721 / JCM 3198 / KCTC 3076 / NBRC 16047 / NCTC 10667</strain>
    </source>
</reference>
<feature type="domain" description="DUF732" evidence="2">
    <location>
        <begin position="135"/>
        <end position="211"/>
    </location>
</feature>
<sequence>MTARERCGRDRGRDRKDTTEEVAMTKKATAMRTRRRLVPTLLLIGGLALVLGSVAACSDDSTASAPITNTPVTTTSMYSGVDGSVTPSTPPGSASLAPTSGSPESRLPATGPNPNTTVPSNYPGPSGAPLSDKARKYLAALKSQNVTFMGDSDNSVALTMAEYVCGARAKNTDPTTIKAFVTASVGPGTRTVEEANTKADKVIAAATDNYC</sequence>
<protein>
    <recommendedName>
        <fullName evidence="2">DUF732 domain-containing protein</fullName>
    </recommendedName>
</protein>
<dbReference type="eggNOG" id="ENOG5033VAE">
    <property type="taxonomic scope" value="Bacteria"/>
</dbReference>
<feature type="region of interest" description="Disordered" evidence="1">
    <location>
        <begin position="1"/>
        <end position="22"/>
    </location>
</feature>
<dbReference type="Proteomes" id="UP000001219">
    <property type="component" value="Chromosome"/>
</dbReference>
<feature type="compositionally biased region" description="Polar residues" evidence="1">
    <location>
        <begin position="60"/>
        <end position="78"/>
    </location>
</feature>
<dbReference type="EMBL" id="CP001802">
    <property type="protein sequence ID" value="ACY19558.1"/>
    <property type="molecule type" value="Genomic_DNA"/>
</dbReference>
<dbReference type="Pfam" id="PF05305">
    <property type="entry name" value="DUF732"/>
    <property type="match status" value="1"/>
</dbReference>
<gene>
    <name evidence="3" type="ordered locus">Gbro_0211</name>
</gene>
<dbReference type="KEGG" id="gbr:Gbro_0211"/>
<proteinExistence type="predicted"/>
<feature type="region of interest" description="Disordered" evidence="1">
    <location>
        <begin position="60"/>
        <end position="129"/>
    </location>
</feature>
<feature type="compositionally biased region" description="Basic and acidic residues" evidence="1">
    <location>
        <begin position="1"/>
        <end position="19"/>
    </location>
</feature>
<accession>D0LBC7</accession>
<evidence type="ECO:0000313" key="3">
    <source>
        <dbReference type="EMBL" id="ACY19558.1"/>
    </source>
</evidence>
<evidence type="ECO:0000313" key="4">
    <source>
        <dbReference type="Proteomes" id="UP000001219"/>
    </source>
</evidence>
<keyword evidence="4" id="KW-1185">Reference proteome</keyword>
<evidence type="ECO:0000256" key="1">
    <source>
        <dbReference type="SAM" id="MobiDB-lite"/>
    </source>
</evidence>